<evidence type="ECO:0000313" key="2">
    <source>
        <dbReference type="EMBL" id="QPH55554.1"/>
    </source>
</evidence>
<dbReference type="Gene3D" id="2.60.260.40">
    <property type="entry name" value="q5lls5 like domains"/>
    <property type="match status" value="1"/>
</dbReference>
<evidence type="ECO:0000313" key="3">
    <source>
        <dbReference type="Proteomes" id="UP000594800"/>
    </source>
</evidence>
<name>A0A7S9LUL5_9RHOB</name>
<dbReference type="AlphaFoldDB" id="A0A7S9LUL5"/>
<sequence>MTRPAPEIEYVTKTRIACDGGTGGLGHPRVWYSIDPEEGFVECGYCDKRFVLEGGPADQR</sequence>
<reference evidence="2 3" key="1">
    <citation type="submission" date="2020-11" db="EMBL/GenBank/DDBJ databases">
        <title>Description of Pontivivens ytuae sp. nov. isolated from deep sea sediment of Mariana Trench.</title>
        <authorList>
            <person name="Wang Z."/>
            <person name="Sun Q.-L."/>
            <person name="Xu X.-D."/>
            <person name="Tang Y.-Z."/>
            <person name="Zhang J."/>
        </authorList>
    </citation>
    <scope>NUCLEOTIDE SEQUENCE [LARGE SCALE GENOMIC DNA]</scope>
    <source>
        <strain evidence="2 3">MT2928</strain>
    </source>
</reference>
<gene>
    <name evidence="2" type="ORF">I0K15_07420</name>
</gene>
<dbReference type="EMBL" id="CP064942">
    <property type="protein sequence ID" value="QPH55554.1"/>
    <property type="molecule type" value="Genomic_DNA"/>
</dbReference>
<keyword evidence="2" id="KW-0479">Metal-binding</keyword>
<dbReference type="Pfam" id="PF10276">
    <property type="entry name" value="zf-CHCC"/>
    <property type="match status" value="1"/>
</dbReference>
<proteinExistence type="predicted"/>
<dbReference type="GO" id="GO:0008270">
    <property type="term" value="F:zinc ion binding"/>
    <property type="evidence" value="ECO:0007669"/>
    <property type="project" value="UniProtKB-KW"/>
</dbReference>
<accession>A0A7S9LUL5</accession>
<feature type="domain" description="Zinc finger CHCC-type" evidence="1">
    <location>
        <begin position="14"/>
        <end position="50"/>
    </location>
</feature>
<keyword evidence="2" id="KW-0863">Zinc-finger</keyword>
<keyword evidence="2" id="KW-0862">Zinc</keyword>
<dbReference type="KEGG" id="poz:I0K15_07420"/>
<keyword evidence="3" id="KW-1185">Reference proteome</keyword>
<evidence type="ECO:0000259" key="1">
    <source>
        <dbReference type="Pfam" id="PF10276"/>
    </source>
</evidence>
<dbReference type="Proteomes" id="UP000594800">
    <property type="component" value="Chromosome"/>
</dbReference>
<dbReference type="InterPro" id="IPR019401">
    <property type="entry name" value="Znf_CHCC"/>
</dbReference>
<protein>
    <submittedName>
        <fullName evidence="2">Zinc-finger domain-containing protein</fullName>
    </submittedName>
</protein>
<organism evidence="2 3">
    <name type="scientific">Pontivivens ytuae</name>
    <dbReference type="NCBI Taxonomy" id="2789856"/>
    <lineage>
        <taxon>Bacteria</taxon>
        <taxon>Pseudomonadati</taxon>
        <taxon>Pseudomonadota</taxon>
        <taxon>Alphaproteobacteria</taxon>
        <taxon>Rhodobacterales</taxon>
        <taxon>Paracoccaceae</taxon>
        <taxon>Pontivivens</taxon>
    </lineage>
</organism>
<dbReference type="RefSeq" id="WP_196104804.1">
    <property type="nucleotide sequence ID" value="NZ_CP064942.1"/>
</dbReference>